<dbReference type="RefSeq" id="WP_171472138.1">
    <property type="nucleotide sequence ID" value="NZ_CP053452.2"/>
</dbReference>
<keyword evidence="3" id="KW-1185">Reference proteome</keyword>
<protein>
    <submittedName>
        <fullName evidence="2">Uncharacterized protein</fullName>
    </submittedName>
</protein>
<reference evidence="3" key="1">
    <citation type="submission" date="2020-05" db="EMBL/GenBank/DDBJ databases">
        <title>Frigoriglobus tundricola gen. nov., sp. nov., a psychrotolerant cellulolytic planctomycete of the family Gemmataceae with two divergent copies of 16S rRNA gene.</title>
        <authorList>
            <person name="Kulichevskaya I.S."/>
            <person name="Ivanova A.A."/>
            <person name="Naumoff D.G."/>
            <person name="Beletsky A.V."/>
            <person name="Rijpstra W.I.C."/>
            <person name="Sinninghe Damste J.S."/>
            <person name="Mardanov A.V."/>
            <person name="Ravin N.V."/>
            <person name="Dedysh S.N."/>
        </authorList>
    </citation>
    <scope>NUCLEOTIDE SEQUENCE [LARGE SCALE GENOMIC DNA]</scope>
    <source>
        <strain evidence="3">PL17</strain>
    </source>
</reference>
<dbReference type="KEGG" id="ftj:FTUN_4144"/>
<dbReference type="EMBL" id="CP053452">
    <property type="protein sequence ID" value="QJW96587.1"/>
    <property type="molecule type" value="Genomic_DNA"/>
</dbReference>
<evidence type="ECO:0000313" key="2">
    <source>
        <dbReference type="EMBL" id="QJW96587.1"/>
    </source>
</evidence>
<keyword evidence="1" id="KW-0732">Signal</keyword>
<evidence type="ECO:0000256" key="1">
    <source>
        <dbReference type="SAM" id="SignalP"/>
    </source>
</evidence>
<feature type="signal peptide" evidence="1">
    <location>
        <begin position="1"/>
        <end position="19"/>
    </location>
</feature>
<feature type="chain" id="PRO_5026754547" evidence="1">
    <location>
        <begin position="20"/>
        <end position="64"/>
    </location>
</feature>
<name>A0A6M5YR91_9BACT</name>
<organism evidence="2 3">
    <name type="scientific">Frigoriglobus tundricola</name>
    <dbReference type="NCBI Taxonomy" id="2774151"/>
    <lineage>
        <taxon>Bacteria</taxon>
        <taxon>Pseudomonadati</taxon>
        <taxon>Planctomycetota</taxon>
        <taxon>Planctomycetia</taxon>
        <taxon>Gemmatales</taxon>
        <taxon>Gemmataceae</taxon>
        <taxon>Frigoriglobus</taxon>
    </lineage>
</organism>
<sequence>MRYVLFAAAVGLLAPPLGAAETCGFGTKLDFVDSPKGAAAIAKKEQKLVLVLHVSGHFEDPGLT</sequence>
<dbReference type="AlphaFoldDB" id="A0A6M5YR91"/>
<dbReference type="Proteomes" id="UP000503447">
    <property type="component" value="Chromosome"/>
</dbReference>
<evidence type="ECO:0000313" key="3">
    <source>
        <dbReference type="Proteomes" id="UP000503447"/>
    </source>
</evidence>
<gene>
    <name evidence="2" type="ORF">FTUN_4144</name>
</gene>
<proteinExistence type="predicted"/>
<accession>A0A6M5YR91</accession>